<dbReference type="STRING" id="418495.SAMN05216215_11193"/>
<dbReference type="InterPro" id="IPR036390">
    <property type="entry name" value="WH_DNA-bd_sf"/>
</dbReference>
<evidence type="ECO:0000313" key="8">
    <source>
        <dbReference type="EMBL" id="SDZ58908.1"/>
    </source>
</evidence>
<dbReference type="GO" id="GO:0032259">
    <property type="term" value="P:methylation"/>
    <property type="evidence" value="ECO:0007669"/>
    <property type="project" value="UniProtKB-KW"/>
</dbReference>
<dbReference type="Proteomes" id="UP000199529">
    <property type="component" value="Unassembled WGS sequence"/>
</dbReference>
<evidence type="ECO:0000256" key="5">
    <source>
        <dbReference type="SAM" id="MobiDB-lite"/>
    </source>
</evidence>
<dbReference type="PANTHER" id="PTHR43712:SF2">
    <property type="entry name" value="O-METHYLTRANSFERASE CICE"/>
    <property type="match status" value="1"/>
</dbReference>
<accession>A0A1H3U933</accession>
<keyword evidence="2" id="KW-0808">Transferase</keyword>
<dbReference type="EMBL" id="FNOK01000119">
    <property type="protein sequence ID" value="SDZ58908.1"/>
    <property type="molecule type" value="Genomic_DNA"/>
</dbReference>
<dbReference type="InterPro" id="IPR036388">
    <property type="entry name" value="WH-like_DNA-bd_sf"/>
</dbReference>
<name>A0A1H3U933_9PSEU</name>
<keyword evidence="1" id="KW-0489">Methyltransferase</keyword>
<feature type="domain" description="O-methyltransferase dimerisation" evidence="7">
    <location>
        <begin position="40"/>
        <end position="117"/>
    </location>
</feature>
<evidence type="ECO:0000259" key="6">
    <source>
        <dbReference type="Pfam" id="PF00891"/>
    </source>
</evidence>
<gene>
    <name evidence="8" type="ORF">SAMN05216215_11193</name>
</gene>
<dbReference type="Pfam" id="PF08100">
    <property type="entry name" value="Dimerisation"/>
    <property type="match status" value="1"/>
</dbReference>
<dbReference type="PIRSF" id="PIRSF005739">
    <property type="entry name" value="O-mtase"/>
    <property type="match status" value="1"/>
</dbReference>
<dbReference type="Gene3D" id="3.40.50.150">
    <property type="entry name" value="Vaccinia Virus protein VP39"/>
    <property type="match status" value="1"/>
</dbReference>
<dbReference type="RefSeq" id="WP_218157774.1">
    <property type="nucleotide sequence ID" value="NZ_FNOK01000119.1"/>
</dbReference>
<evidence type="ECO:0000256" key="3">
    <source>
        <dbReference type="ARBA" id="ARBA00022691"/>
    </source>
</evidence>
<dbReference type="SUPFAM" id="SSF46785">
    <property type="entry name" value="Winged helix' DNA-binding domain"/>
    <property type="match status" value="1"/>
</dbReference>
<feature type="region of interest" description="Disordered" evidence="5">
    <location>
        <begin position="1"/>
        <end position="34"/>
    </location>
</feature>
<protein>
    <submittedName>
        <fullName evidence="8">Dimerisation domain-containing protein</fullName>
    </submittedName>
</protein>
<keyword evidence="9" id="KW-1185">Reference proteome</keyword>
<dbReference type="PROSITE" id="PS51683">
    <property type="entry name" value="SAM_OMT_II"/>
    <property type="match status" value="1"/>
</dbReference>
<keyword evidence="3" id="KW-0949">S-adenosyl-L-methionine</keyword>
<feature type="domain" description="O-methyltransferase C-terminal" evidence="6">
    <location>
        <begin position="164"/>
        <end position="349"/>
    </location>
</feature>
<dbReference type="GO" id="GO:0046983">
    <property type="term" value="F:protein dimerization activity"/>
    <property type="evidence" value="ECO:0007669"/>
    <property type="project" value="InterPro"/>
</dbReference>
<evidence type="ECO:0000256" key="1">
    <source>
        <dbReference type="ARBA" id="ARBA00022603"/>
    </source>
</evidence>
<feature type="active site" description="Proton acceptor" evidence="4">
    <location>
        <position position="276"/>
    </location>
</feature>
<dbReference type="InterPro" id="IPR029063">
    <property type="entry name" value="SAM-dependent_MTases_sf"/>
</dbReference>
<dbReference type="PANTHER" id="PTHR43712">
    <property type="entry name" value="PUTATIVE (AFU_ORTHOLOGUE AFUA_4G14580)-RELATED"/>
    <property type="match status" value="1"/>
</dbReference>
<dbReference type="GO" id="GO:0008171">
    <property type="term" value="F:O-methyltransferase activity"/>
    <property type="evidence" value="ECO:0007669"/>
    <property type="project" value="InterPro"/>
</dbReference>
<evidence type="ECO:0000259" key="7">
    <source>
        <dbReference type="Pfam" id="PF08100"/>
    </source>
</evidence>
<organism evidence="8 9">
    <name type="scientific">Saccharopolyspora shandongensis</name>
    <dbReference type="NCBI Taxonomy" id="418495"/>
    <lineage>
        <taxon>Bacteria</taxon>
        <taxon>Bacillati</taxon>
        <taxon>Actinomycetota</taxon>
        <taxon>Actinomycetes</taxon>
        <taxon>Pseudonocardiales</taxon>
        <taxon>Pseudonocardiaceae</taxon>
        <taxon>Saccharopolyspora</taxon>
    </lineage>
</organism>
<dbReference type="CDD" id="cd02440">
    <property type="entry name" value="AdoMet_MTases"/>
    <property type="match status" value="1"/>
</dbReference>
<reference evidence="9" key="1">
    <citation type="submission" date="2016-10" db="EMBL/GenBank/DDBJ databases">
        <authorList>
            <person name="Varghese N."/>
            <person name="Submissions S."/>
        </authorList>
    </citation>
    <scope>NUCLEOTIDE SEQUENCE [LARGE SCALE GENOMIC DNA]</scope>
    <source>
        <strain evidence="9">CGMCC 4.3530</strain>
    </source>
</reference>
<dbReference type="SUPFAM" id="SSF53335">
    <property type="entry name" value="S-adenosyl-L-methionine-dependent methyltransferases"/>
    <property type="match status" value="1"/>
</dbReference>
<dbReference type="AlphaFoldDB" id="A0A1H3U933"/>
<evidence type="ECO:0000256" key="4">
    <source>
        <dbReference type="PIRSR" id="PIRSR005739-1"/>
    </source>
</evidence>
<dbReference type="InterPro" id="IPR012967">
    <property type="entry name" value="COMT_dimerisation"/>
</dbReference>
<dbReference type="Gene3D" id="1.10.10.10">
    <property type="entry name" value="Winged helix-like DNA-binding domain superfamily/Winged helix DNA-binding domain"/>
    <property type="match status" value="1"/>
</dbReference>
<dbReference type="InterPro" id="IPR016461">
    <property type="entry name" value="COMT-like"/>
</dbReference>
<proteinExistence type="predicted"/>
<evidence type="ECO:0000313" key="9">
    <source>
        <dbReference type="Proteomes" id="UP000199529"/>
    </source>
</evidence>
<sequence length="370" mass="40253">MADVVESTDSLEDLRPLPHPRIKRRGQVEQPPELTPASLMQLTTGFWSFKSFAAAVELELFTKLSNLGSATVEAASEALGMPDRPTDLLLAACASLGLLEKTGNEYRNAPVAEEFLVVGRPYYFGGFVRFCDQREYPAWHRVVQALRTNRPTTWDPETQDSPFAAEDPVMMALFWEAMYSISTFTARALGDSYDFAAHNRLLDVGGGQGAFPIELCRRNPHLSATVFDLPHVCDLAADKIAESGLGNVLDTTAGDFLDDQPLPSGYDVILLSMILHDWDEASNRQLLAKCYAALPPGGAVVVCELVLNPERTGPPAAALMGMNMLIETEGGKNYSETEYTTWLLEAGFEQPRIVPLAAAGANAAIVAVRG</sequence>
<dbReference type="Pfam" id="PF00891">
    <property type="entry name" value="Methyltransf_2"/>
    <property type="match status" value="1"/>
</dbReference>
<dbReference type="InterPro" id="IPR001077">
    <property type="entry name" value="COMT_C"/>
</dbReference>
<evidence type="ECO:0000256" key="2">
    <source>
        <dbReference type="ARBA" id="ARBA00022679"/>
    </source>
</evidence>